<evidence type="ECO:0000256" key="1">
    <source>
        <dbReference type="SAM" id="SignalP"/>
    </source>
</evidence>
<dbReference type="Proteomes" id="UP000232063">
    <property type="component" value="Chromosome"/>
</dbReference>
<protein>
    <submittedName>
        <fullName evidence="2">Uncharacterized protein</fullName>
    </submittedName>
</protein>
<dbReference type="AlphaFoldDB" id="A0A2K8NSN5"/>
<feature type="signal peptide" evidence="1">
    <location>
        <begin position="1"/>
        <end position="20"/>
    </location>
</feature>
<feature type="chain" id="PRO_5014985387" evidence="1">
    <location>
        <begin position="21"/>
        <end position="573"/>
    </location>
</feature>
<dbReference type="InterPro" id="IPR054816">
    <property type="entry name" value="Lipoprotein_mollicutes-type_CS"/>
</dbReference>
<dbReference type="EMBL" id="CP024963">
    <property type="protein sequence ID" value="ATZ16809.1"/>
    <property type="molecule type" value="Genomic_DNA"/>
</dbReference>
<accession>A0A2K8NSN5</accession>
<name>A0A2K8NSN5_9MOLU</name>
<keyword evidence="1" id="KW-0732">Signal</keyword>
<evidence type="ECO:0000313" key="3">
    <source>
        <dbReference type="Proteomes" id="UP000232063"/>
    </source>
</evidence>
<keyword evidence="3" id="KW-1185">Reference proteome</keyword>
<evidence type="ECO:0000313" key="2">
    <source>
        <dbReference type="EMBL" id="ATZ16809.1"/>
    </source>
</evidence>
<dbReference type="NCBIfam" id="NF038029">
    <property type="entry name" value="LP_plasma"/>
    <property type="match status" value="1"/>
</dbReference>
<proteinExistence type="predicted"/>
<reference evidence="2 3" key="1">
    <citation type="submission" date="2017-11" db="EMBL/GenBank/DDBJ databases">
        <title>Genome sequence of Entomoplasma luminosum PIMN-1 (ATCC 49195).</title>
        <authorList>
            <person name="Lo W.-S."/>
            <person name="Gasparich G.E."/>
            <person name="Kuo C.-H."/>
        </authorList>
    </citation>
    <scope>NUCLEOTIDE SEQUENCE [LARGE SCALE GENOMIC DNA]</scope>
    <source>
        <strain evidence="2 3">PIMN-1</strain>
    </source>
</reference>
<organism evidence="2 3">
    <name type="scientific">Williamsoniiplasma luminosum</name>
    <dbReference type="NCBI Taxonomy" id="214888"/>
    <lineage>
        <taxon>Bacteria</taxon>
        <taxon>Bacillati</taxon>
        <taxon>Mycoplasmatota</taxon>
        <taxon>Mollicutes</taxon>
        <taxon>Entomoplasmatales</taxon>
        <taxon>Williamsoniiplasma</taxon>
    </lineage>
</organism>
<gene>
    <name evidence="2" type="ORF">ELUMI_v1c00810</name>
</gene>
<dbReference type="KEGG" id="elj:ELUMI_v1c00810"/>
<dbReference type="RefSeq" id="WP_025734450.1">
    <property type="nucleotide sequence ID" value="NZ_CP024963.1"/>
</dbReference>
<dbReference type="OrthoDB" id="9979830at2"/>
<sequence>MKKLLGLLGTLGLVSTSATAVVSLVQAPRGNDAESKPIDKDVLIKLIGEARAMATDQKSKHPDAYKALHKAIGEADGVLIIYENETENPNVLSTAHKNLTSAMGIFSEFPDQLANIEMLRKRITDANTVLEAPVNQWKDQADKTRLQEAIAKAQKIIDGKPKSAEQNVVNTGVSDLQFATLKFFDATDAYANTDALVAEIAKAIEALKTPQADEAMDALRKEIKLAEDVRDAKYSSGEQNIVDAATERLKQAIEDYKNAGQPPIPPDDVDLTKLKDLIVTAKRIASDVNNQLKPLEERNKFEQAIGHAEGIIAGKPVITQKDKITAELKLLQTAIDNFGLVKNEKANKSMLQNNIDAAEKIDKTKKKPAAVGIFDTAIATAKAVNETNHDIDQQKVYDDAANAMWDATLTFLSSDNRININAQIYTGAKLTAVLADSKEATIKQQLEIQFPNVKEKIHYTITDIKVANNENKSSALITGVNDYRATAVVYFRLAIKNIEAQLTTIANKGTKLLTAAELKAEIENNKIDVINGLNVTEMSEGATSKTRKFEITANNRYGFSGYDGIVTITQTIK</sequence>